<comment type="caution">
    <text evidence="1">The sequence shown here is derived from an EMBL/GenBank/DDBJ whole genome shotgun (WGS) entry which is preliminary data.</text>
</comment>
<accession>A0ABP7XC98</accession>
<dbReference type="EMBL" id="BAABCW010000002">
    <property type="protein sequence ID" value="GAA4110970.1"/>
    <property type="molecule type" value="Genomic_DNA"/>
</dbReference>
<dbReference type="Proteomes" id="UP001500459">
    <property type="component" value="Unassembled WGS sequence"/>
</dbReference>
<keyword evidence="2" id="KW-1185">Reference proteome</keyword>
<protein>
    <submittedName>
        <fullName evidence="1">Uncharacterized protein</fullName>
    </submittedName>
</protein>
<name>A0ABP7XC98_9FLAO</name>
<evidence type="ECO:0000313" key="2">
    <source>
        <dbReference type="Proteomes" id="UP001500459"/>
    </source>
</evidence>
<gene>
    <name evidence="1" type="ORF">GCM10022393_08350</name>
</gene>
<proteinExistence type="predicted"/>
<reference evidence="2" key="1">
    <citation type="journal article" date="2019" name="Int. J. Syst. Evol. Microbiol.">
        <title>The Global Catalogue of Microorganisms (GCM) 10K type strain sequencing project: providing services to taxonomists for standard genome sequencing and annotation.</title>
        <authorList>
            <consortium name="The Broad Institute Genomics Platform"/>
            <consortium name="The Broad Institute Genome Sequencing Center for Infectious Disease"/>
            <person name="Wu L."/>
            <person name="Ma J."/>
        </authorList>
    </citation>
    <scope>NUCLEOTIDE SEQUENCE [LARGE SCALE GENOMIC DNA]</scope>
    <source>
        <strain evidence="2">JCM 17106</strain>
    </source>
</reference>
<evidence type="ECO:0000313" key="1">
    <source>
        <dbReference type="EMBL" id="GAA4110970.1"/>
    </source>
</evidence>
<organism evidence="1 2">
    <name type="scientific">Aquimarina addita</name>
    <dbReference type="NCBI Taxonomy" id="870485"/>
    <lineage>
        <taxon>Bacteria</taxon>
        <taxon>Pseudomonadati</taxon>
        <taxon>Bacteroidota</taxon>
        <taxon>Flavobacteriia</taxon>
        <taxon>Flavobacteriales</taxon>
        <taxon>Flavobacteriaceae</taxon>
        <taxon>Aquimarina</taxon>
    </lineage>
</organism>
<sequence length="71" mass="8233">MFKDLIIFNKSFIMKKSILNLGKALNKAEQKTINGGYQRCQSTRDCDPYFTCIMVFDQGGVCQNNDYPIQW</sequence>